<dbReference type="PROSITE" id="PS50983">
    <property type="entry name" value="FE_B12_PBP"/>
    <property type="match status" value="1"/>
</dbReference>
<evidence type="ECO:0000259" key="2">
    <source>
        <dbReference type="PROSITE" id="PS50983"/>
    </source>
</evidence>
<comment type="caution">
    <text evidence="3">The sequence shown here is derived from an EMBL/GenBank/DDBJ whole genome shotgun (WGS) entry which is preliminary data.</text>
</comment>
<dbReference type="InterPro" id="IPR050902">
    <property type="entry name" value="ABC_Transporter_SBP"/>
</dbReference>
<dbReference type="EMBL" id="QJVC01000001">
    <property type="protein sequence ID" value="PYI40388.1"/>
    <property type="molecule type" value="Genomic_DNA"/>
</dbReference>
<gene>
    <name evidence="3" type="ORF">CVS30_00285</name>
</gene>
<dbReference type="Proteomes" id="UP000247980">
    <property type="component" value="Unassembled WGS sequence"/>
</dbReference>
<name>A0A2V5IV39_9MICC</name>
<dbReference type="Gene3D" id="3.40.50.1980">
    <property type="entry name" value="Nitrogenase molybdenum iron protein domain"/>
    <property type="match status" value="2"/>
</dbReference>
<feature type="domain" description="Fe/B12 periplasmic-binding" evidence="2">
    <location>
        <begin position="82"/>
        <end position="345"/>
    </location>
</feature>
<evidence type="ECO:0000313" key="4">
    <source>
        <dbReference type="Proteomes" id="UP000247980"/>
    </source>
</evidence>
<protein>
    <submittedName>
        <fullName evidence="3">Hemin receptor</fullName>
    </submittedName>
</protein>
<sequence length="349" mass="36341">MTCALFLSGCSAMTPSHTDSAGVALSAAQLVDNPKDYEGPSTARLTTAVLNPVAQEPEPALPVQVTDAQGSNVSITDVSRILPIDLYGTSSRIVFDLGLGKNVVGRDTSSDFAEIKDLPLVTHDGHQLNAEAILQLAPTVIITDSSLGPWDVVLQMRDAGIPVFVVDSHRSLENAGEMITQIATALGVTEQGTKLAERTASEVSTISAQIKDIAPSGNDRLRMLFLYARGQAGVYYLFGEGSGADSLITSLGGVDIATEIGWRGMRPMTDEALIEAKPDLIIMMSSGLESAGGIDGILDSVPALALTAAGTKRRIVDMSDSDVLSFGPNSAAVLEALSVAIYAPAAAAK</sequence>
<dbReference type="PANTHER" id="PTHR30535">
    <property type="entry name" value="VITAMIN B12-BINDING PROTEIN"/>
    <property type="match status" value="1"/>
</dbReference>
<dbReference type="PANTHER" id="PTHR30535:SF4">
    <property type="entry name" value="HEMIN-BINDING PERIPLASMIC PROTEIN HMUT"/>
    <property type="match status" value="1"/>
</dbReference>
<keyword evidence="3" id="KW-0675">Receptor</keyword>
<evidence type="ECO:0000256" key="1">
    <source>
        <dbReference type="ARBA" id="ARBA00008814"/>
    </source>
</evidence>
<proteinExistence type="inferred from homology"/>
<dbReference type="InterPro" id="IPR002491">
    <property type="entry name" value="ABC_transptr_periplasmic_BD"/>
</dbReference>
<comment type="similarity">
    <text evidence="1">Belongs to the bacterial solute-binding protein 8 family.</text>
</comment>
<accession>A0A2V5IV39</accession>
<reference evidence="3 4" key="1">
    <citation type="submission" date="2018-05" db="EMBL/GenBank/DDBJ databases">
        <title>Genetic diversity of glacier-inhabiting Cryobacterium bacteria in China and description of Cryobacterium mengkeensis sp. nov. and Arthrobacter glacialis sp. nov.</title>
        <authorList>
            <person name="Liu Q."/>
            <person name="Xin Y.-H."/>
        </authorList>
    </citation>
    <scope>NUCLEOTIDE SEQUENCE [LARGE SCALE GENOMIC DNA]</scope>
    <source>
        <strain evidence="3 4">B7</strain>
    </source>
</reference>
<dbReference type="OrthoDB" id="9797736at2"/>
<dbReference type="Pfam" id="PF01497">
    <property type="entry name" value="Peripla_BP_2"/>
    <property type="match status" value="1"/>
</dbReference>
<organism evidence="3 4">
    <name type="scientific">Arthrobacter psychrolactophilus</name>
    <dbReference type="NCBI Taxonomy" id="92442"/>
    <lineage>
        <taxon>Bacteria</taxon>
        <taxon>Bacillati</taxon>
        <taxon>Actinomycetota</taxon>
        <taxon>Actinomycetes</taxon>
        <taxon>Micrococcales</taxon>
        <taxon>Micrococcaceae</taxon>
        <taxon>Arthrobacter</taxon>
    </lineage>
</organism>
<dbReference type="SUPFAM" id="SSF53807">
    <property type="entry name" value="Helical backbone' metal receptor"/>
    <property type="match status" value="1"/>
</dbReference>
<keyword evidence="4" id="KW-1185">Reference proteome</keyword>
<evidence type="ECO:0000313" key="3">
    <source>
        <dbReference type="EMBL" id="PYI40388.1"/>
    </source>
</evidence>
<dbReference type="AlphaFoldDB" id="A0A2V5IV39"/>